<dbReference type="WBParaSite" id="nRc.2.0.1.t15841-RA">
    <property type="protein sequence ID" value="nRc.2.0.1.t15841-RA"/>
    <property type="gene ID" value="nRc.2.0.1.g15841"/>
</dbReference>
<feature type="region of interest" description="Disordered" evidence="1">
    <location>
        <begin position="168"/>
        <end position="193"/>
    </location>
</feature>
<sequence>MPRRKQILPKKHGNEDDSTDCSAEKVAAENEGPENLVDSLPLIISILIITTCHVYSGADRECRADIPPQRLSTRQDLLKNISSWDTLNFGRATRSIFNLADSSSSHRMAKISIHYTGLMSNSVCKPYSSDTTYRRNSEEFTCECHQSVVDGKWLVLDLRSFWKLAREQTPTNTTDQPDQKSEDNKVFGRLVTD</sequence>
<dbReference type="AlphaFoldDB" id="A0A915IPV4"/>
<organism evidence="2 3">
    <name type="scientific">Romanomermis culicivorax</name>
    <name type="common">Nematode worm</name>
    <dbReference type="NCBI Taxonomy" id="13658"/>
    <lineage>
        <taxon>Eukaryota</taxon>
        <taxon>Metazoa</taxon>
        <taxon>Ecdysozoa</taxon>
        <taxon>Nematoda</taxon>
        <taxon>Enoplea</taxon>
        <taxon>Dorylaimia</taxon>
        <taxon>Mermithida</taxon>
        <taxon>Mermithoidea</taxon>
        <taxon>Mermithidae</taxon>
        <taxon>Romanomermis</taxon>
    </lineage>
</organism>
<accession>A0A915IPV4</accession>
<reference evidence="3" key="1">
    <citation type="submission" date="2022-11" db="UniProtKB">
        <authorList>
            <consortium name="WormBaseParasite"/>
        </authorList>
    </citation>
    <scope>IDENTIFICATION</scope>
</reference>
<feature type="compositionally biased region" description="Basic and acidic residues" evidence="1">
    <location>
        <begin position="177"/>
        <end position="193"/>
    </location>
</feature>
<feature type="compositionally biased region" description="Basic residues" evidence="1">
    <location>
        <begin position="1"/>
        <end position="11"/>
    </location>
</feature>
<evidence type="ECO:0000256" key="1">
    <source>
        <dbReference type="SAM" id="MobiDB-lite"/>
    </source>
</evidence>
<feature type="region of interest" description="Disordered" evidence="1">
    <location>
        <begin position="1"/>
        <end position="21"/>
    </location>
</feature>
<evidence type="ECO:0000313" key="2">
    <source>
        <dbReference type="Proteomes" id="UP000887565"/>
    </source>
</evidence>
<name>A0A915IPV4_ROMCU</name>
<evidence type="ECO:0000313" key="3">
    <source>
        <dbReference type="WBParaSite" id="nRc.2.0.1.t15841-RA"/>
    </source>
</evidence>
<proteinExistence type="predicted"/>
<keyword evidence="2" id="KW-1185">Reference proteome</keyword>
<protein>
    <submittedName>
        <fullName evidence="3">Uncharacterized protein</fullName>
    </submittedName>
</protein>
<dbReference type="Proteomes" id="UP000887565">
    <property type="component" value="Unplaced"/>
</dbReference>